<dbReference type="EMBL" id="QBML01000014">
    <property type="protein sequence ID" value="PZO40555.1"/>
    <property type="molecule type" value="Genomic_DNA"/>
</dbReference>
<dbReference type="Gene3D" id="3.20.20.80">
    <property type="entry name" value="Glycosidases"/>
    <property type="match status" value="1"/>
</dbReference>
<dbReference type="NCBIfam" id="NF011080">
    <property type="entry name" value="PRK14508.1-3"/>
    <property type="match status" value="1"/>
</dbReference>
<dbReference type="Proteomes" id="UP000249467">
    <property type="component" value="Unassembled WGS sequence"/>
</dbReference>
<evidence type="ECO:0000256" key="3">
    <source>
        <dbReference type="ARBA" id="ARBA00012560"/>
    </source>
</evidence>
<keyword evidence="5 10" id="KW-0328">Glycosyltransferase</keyword>
<evidence type="ECO:0000256" key="4">
    <source>
        <dbReference type="ARBA" id="ARBA00020295"/>
    </source>
</evidence>
<dbReference type="GO" id="GO:0004134">
    <property type="term" value="F:4-alpha-glucanotransferase activity"/>
    <property type="evidence" value="ECO:0007669"/>
    <property type="project" value="UniProtKB-EC"/>
</dbReference>
<evidence type="ECO:0000313" key="12">
    <source>
        <dbReference type="Proteomes" id="UP000249467"/>
    </source>
</evidence>
<evidence type="ECO:0000256" key="8">
    <source>
        <dbReference type="ARBA" id="ARBA00031423"/>
    </source>
</evidence>
<sequence>MAFQRASGILLHPTSLPSKFGIGDLGETAYQFIEFLSRSGQKLWQVLPLGPTGYGNSPYMSFSAIAGNPYLISPELLAKQYLLQEEDWADIPDFDRDRVDFAVVMPYKRKLLELAYTRFKQGFTDQDPQHHHDLYLLQEQFKKFCYEEADWLEDYVLFMALHEEDPKILWNNWEPAIAKREPEAMQQKREELQDRIGFQRFVQFIFFDQWLKLKNYANMRNIQIIGDIPIYVSHNSADVWANPENFALDPETYEVTEMAGVPPDYFSATGQLWGNPVYNWDYLKETDFAWWIDRFRFLNRYVDIIRIDHFRGFESFWQVPAGEETAINGEWKLALGDELFTKLKEVMGELPILAEDLGVITPEVIKLRDDFGFPGMQVLLFAFGGDSANFHLPHHYRHNSVVYTGTHDNDTAVGWWQRSSKQEKQLFYRYIVGFAAGEPINWVLIRMAMASVSTIAIVPLQDVLGLDNSARMNLPGTATGNWGWRYSDPDLLNQDLSDRLLEVTQLYSR</sequence>
<dbReference type="AlphaFoldDB" id="A0A2W4Y0Q8"/>
<evidence type="ECO:0000256" key="7">
    <source>
        <dbReference type="ARBA" id="ARBA00023277"/>
    </source>
</evidence>
<evidence type="ECO:0000256" key="10">
    <source>
        <dbReference type="RuleBase" id="RU361207"/>
    </source>
</evidence>
<protein>
    <recommendedName>
        <fullName evidence="4 10">4-alpha-glucanotransferase</fullName>
        <ecNumber evidence="3 10">2.4.1.25</ecNumber>
    </recommendedName>
    <alternativeName>
        <fullName evidence="8 10">Amylomaltase</fullName>
    </alternativeName>
    <alternativeName>
        <fullName evidence="9 10">Disproportionating enzyme</fullName>
    </alternativeName>
</protein>
<dbReference type="InterPro" id="IPR003385">
    <property type="entry name" value="Glyco_hydro_77"/>
</dbReference>
<organism evidence="11 12">
    <name type="scientific">Pseudanabaena frigida</name>
    <dbReference type="NCBI Taxonomy" id="945775"/>
    <lineage>
        <taxon>Bacteria</taxon>
        <taxon>Bacillati</taxon>
        <taxon>Cyanobacteriota</taxon>
        <taxon>Cyanophyceae</taxon>
        <taxon>Pseudanabaenales</taxon>
        <taxon>Pseudanabaenaceae</taxon>
        <taxon>Pseudanabaena</taxon>
    </lineage>
</organism>
<evidence type="ECO:0000256" key="1">
    <source>
        <dbReference type="ARBA" id="ARBA00000439"/>
    </source>
</evidence>
<evidence type="ECO:0000256" key="6">
    <source>
        <dbReference type="ARBA" id="ARBA00022679"/>
    </source>
</evidence>
<keyword evidence="6 10" id="KW-0808">Transferase</keyword>
<evidence type="ECO:0000256" key="9">
    <source>
        <dbReference type="ARBA" id="ARBA00031501"/>
    </source>
</evidence>
<gene>
    <name evidence="11" type="primary">malQ</name>
    <name evidence="11" type="ORF">DCF19_11700</name>
</gene>
<accession>A0A2W4Y0Q8</accession>
<evidence type="ECO:0000256" key="5">
    <source>
        <dbReference type="ARBA" id="ARBA00022676"/>
    </source>
</evidence>
<reference evidence="11 12" key="2">
    <citation type="submission" date="2018-06" db="EMBL/GenBank/DDBJ databases">
        <title>Metagenomic assembly of (sub)arctic Cyanobacteria and their associated microbiome from non-axenic cultures.</title>
        <authorList>
            <person name="Baurain D."/>
        </authorList>
    </citation>
    <scope>NUCLEOTIDE SEQUENCE [LARGE SCALE GENOMIC DNA]</scope>
    <source>
        <strain evidence="11">ULC066bin1</strain>
    </source>
</reference>
<comment type="similarity">
    <text evidence="2 10">Belongs to the disproportionating enzyme family.</text>
</comment>
<dbReference type="EC" id="2.4.1.25" evidence="3 10"/>
<comment type="caution">
    <text evidence="11">The sequence shown here is derived from an EMBL/GenBank/DDBJ whole genome shotgun (WGS) entry which is preliminary data.</text>
</comment>
<evidence type="ECO:0000313" key="11">
    <source>
        <dbReference type="EMBL" id="PZO40555.1"/>
    </source>
</evidence>
<evidence type="ECO:0000256" key="2">
    <source>
        <dbReference type="ARBA" id="ARBA00005684"/>
    </source>
</evidence>
<dbReference type="NCBIfam" id="TIGR00217">
    <property type="entry name" value="malQ"/>
    <property type="match status" value="1"/>
</dbReference>
<name>A0A2W4Y0Q8_9CYAN</name>
<keyword evidence="7 10" id="KW-0119">Carbohydrate metabolism</keyword>
<dbReference type="PANTHER" id="PTHR32438:SF5">
    <property type="entry name" value="4-ALPHA-GLUCANOTRANSFERASE DPE1, CHLOROPLASTIC_AMYLOPLASTIC"/>
    <property type="match status" value="1"/>
</dbReference>
<dbReference type="PANTHER" id="PTHR32438">
    <property type="entry name" value="4-ALPHA-GLUCANOTRANSFERASE DPE1, CHLOROPLASTIC/AMYLOPLASTIC"/>
    <property type="match status" value="1"/>
</dbReference>
<dbReference type="GO" id="GO:0005975">
    <property type="term" value="P:carbohydrate metabolic process"/>
    <property type="evidence" value="ECO:0007669"/>
    <property type="project" value="InterPro"/>
</dbReference>
<dbReference type="SUPFAM" id="SSF51445">
    <property type="entry name" value="(Trans)glycosidases"/>
    <property type="match status" value="1"/>
</dbReference>
<dbReference type="InterPro" id="IPR017853">
    <property type="entry name" value="GH"/>
</dbReference>
<comment type="catalytic activity">
    <reaction evidence="1 10">
        <text>Transfers a segment of a (1-&gt;4)-alpha-D-glucan to a new position in an acceptor, which may be glucose or a (1-&gt;4)-alpha-D-glucan.</text>
        <dbReference type="EC" id="2.4.1.25"/>
    </reaction>
</comment>
<proteinExistence type="inferred from homology"/>
<dbReference type="Pfam" id="PF02446">
    <property type="entry name" value="Glyco_hydro_77"/>
    <property type="match status" value="1"/>
</dbReference>
<reference evidence="11 12" key="1">
    <citation type="submission" date="2018-04" db="EMBL/GenBank/DDBJ databases">
        <authorList>
            <person name="Go L.Y."/>
            <person name="Mitchell J.A."/>
        </authorList>
    </citation>
    <scope>NUCLEOTIDE SEQUENCE [LARGE SCALE GENOMIC DNA]</scope>
    <source>
        <strain evidence="11">ULC066bin1</strain>
    </source>
</reference>